<dbReference type="InterPro" id="IPR011320">
    <property type="entry name" value="RNase_H1_N"/>
</dbReference>
<dbReference type="Proteomes" id="UP000076154">
    <property type="component" value="Unassembled WGS sequence"/>
</dbReference>
<dbReference type="InParanoid" id="A0A369K6E2"/>
<organism evidence="3 4">
    <name type="scientific">Hypsizygus marmoreus</name>
    <name type="common">White beech mushroom</name>
    <name type="synonym">Agaricus marmoreus</name>
    <dbReference type="NCBI Taxonomy" id="39966"/>
    <lineage>
        <taxon>Eukaryota</taxon>
        <taxon>Fungi</taxon>
        <taxon>Dikarya</taxon>
        <taxon>Basidiomycota</taxon>
        <taxon>Agaricomycotina</taxon>
        <taxon>Agaricomycetes</taxon>
        <taxon>Agaricomycetidae</taxon>
        <taxon>Agaricales</taxon>
        <taxon>Tricholomatineae</taxon>
        <taxon>Lyophyllaceae</taxon>
        <taxon>Hypsizygus</taxon>
    </lineage>
</organism>
<sequence length="247" mass="27207">MPAREYSPWVYQDSEQFWFVNPRLQDHPEPTSLSKAAEPASLSKVANCKVKLQFGSTTAPGEDMKPSVPKTPAASPVRRGSKTLRTCKLQPLHSLKAKAKAQPAMPRIEPPHPDELLPPGSDTVVQGYYAITVGQEVGVFYTWPEVQARTTGVSSNTQARYDSFDEALQVYSDAYEQGNVLVRHLPNGPFDKGKQVIHNSSTCSPNAHARQFSRGHVVNLCSSDEESEGKEIARLMLSLSLMAKEVN</sequence>
<gene>
    <name evidence="3" type="ORF">Hypma_001553</name>
</gene>
<name>A0A369K6E2_HYPMA</name>
<dbReference type="InterPro" id="IPR037056">
    <property type="entry name" value="RNase_H1_N_sf"/>
</dbReference>
<feature type="region of interest" description="Disordered" evidence="1">
    <location>
        <begin position="56"/>
        <end position="81"/>
    </location>
</feature>
<keyword evidence="4" id="KW-1185">Reference proteome</keyword>
<feature type="domain" description="Ribonuclease H1 N-terminal" evidence="2">
    <location>
        <begin position="128"/>
        <end position="168"/>
    </location>
</feature>
<protein>
    <recommendedName>
        <fullName evidence="2">Ribonuclease H1 N-terminal domain-containing protein</fullName>
    </recommendedName>
</protein>
<evidence type="ECO:0000259" key="2">
    <source>
        <dbReference type="Pfam" id="PF01693"/>
    </source>
</evidence>
<dbReference type="SUPFAM" id="SSF55658">
    <property type="entry name" value="L9 N-domain-like"/>
    <property type="match status" value="1"/>
</dbReference>
<dbReference type="OrthoDB" id="2675575at2759"/>
<evidence type="ECO:0000256" key="1">
    <source>
        <dbReference type="SAM" id="MobiDB-lite"/>
    </source>
</evidence>
<dbReference type="Pfam" id="PF01693">
    <property type="entry name" value="Cauli_VI"/>
    <property type="match status" value="1"/>
</dbReference>
<dbReference type="EMBL" id="LUEZ02000012">
    <property type="protein sequence ID" value="RDB28245.1"/>
    <property type="molecule type" value="Genomic_DNA"/>
</dbReference>
<dbReference type="InterPro" id="IPR009027">
    <property type="entry name" value="Ribosomal_bL9/RNase_H1_N"/>
</dbReference>
<proteinExistence type="predicted"/>
<comment type="caution">
    <text evidence="3">The sequence shown here is derived from an EMBL/GenBank/DDBJ whole genome shotgun (WGS) entry which is preliminary data.</text>
</comment>
<dbReference type="Gene3D" id="3.40.970.10">
    <property type="entry name" value="Ribonuclease H1, N-terminal domain"/>
    <property type="match status" value="1"/>
</dbReference>
<dbReference type="STRING" id="39966.A0A369K6E2"/>
<accession>A0A369K6E2</accession>
<evidence type="ECO:0000313" key="4">
    <source>
        <dbReference type="Proteomes" id="UP000076154"/>
    </source>
</evidence>
<reference evidence="3" key="1">
    <citation type="submission" date="2018-04" db="EMBL/GenBank/DDBJ databases">
        <title>Whole genome sequencing of Hypsizygus marmoreus.</title>
        <authorList>
            <person name="Choi I.-G."/>
            <person name="Min B."/>
            <person name="Kim J.-G."/>
            <person name="Kim S."/>
            <person name="Oh Y.-L."/>
            <person name="Kong W.-S."/>
            <person name="Park H."/>
            <person name="Jeong J."/>
            <person name="Song E.-S."/>
        </authorList>
    </citation>
    <scope>NUCLEOTIDE SEQUENCE [LARGE SCALE GENOMIC DNA]</scope>
    <source>
        <strain evidence="3">51987-8</strain>
    </source>
</reference>
<evidence type="ECO:0000313" key="3">
    <source>
        <dbReference type="EMBL" id="RDB28245.1"/>
    </source>
</evidence>
<dbReference type="AlphaFoldDB" id="A0A369K6E2"/>